<evidence type="ECO:0000313" key="2">
    <source>
        <dbReference type="Proteomes" id="UP001234202"/>
    </source>
</evidence>
<gene>
    <name evidence="1" type="ORF">QFC24_005974</name>
</gene>
<dbReference type="Proteomes" id="UP001234202">
    <property type="component" value="Unassembled WGS sequence"/>
</dbReference>
<dbReference type="EMBL" id="JASBWV010000027">
    <property type="protein sequence ID" value="KAJ9118775.1"/>
    <property type="molecule type" value="Genomic_DNA"/>
</dbReference>
<reference evidence="1" key="1">
    <citation type="submission" date="2023-04" db="EMBL/GenBank/DDBJ databases">
        <title>Draft Genome sequencing of Naganishia species isolated from polar environments using Oxford Nanopore Technology.</title>
        <authorList>
            <person name="Leo P."/>
            <person name="Venkateswaran K."/>
        </authorList>
    </citation>
    <scope>NUCLEOTIDE SEQUENCE</scope>
    <source>
        <strain evidence="1">DBVPG 5303</strain>
    </source>
</reference>
<accession>A0ACC2X5A3</accession>
<proteinExistence type="predicted"/>
<name>A0ACC2X5A3_9TREE</name>
<comment type="caution">
    <text evidence="1">The sequence shown here is derived from an EMBL/GenBank/DDBJ whole genome shotgun (WGS) entry which is preliminary data.</text>
</comment>
<sequence length="201" mass="22619">MDGTLPTVNIGVDYEAELTEIKEFLEHYVKPGRATRGAGGLPRDDDAQAEEDGEVSDGDGDDDLEEGLDVMELDGDDEEARARRPKAKYMKMFVKVANRQMRDVVIDLADLQRHDPTTLLLPHILKNTKRYINLFAQAIDTLLPVPAYNDPNLDIVEDVLDVIMEQRRQINRERGEDGELRVNGPGGSGDESMFPPELMRR</sequence>
<protein>
    <submittedName>
        <fullName evidence="1">Uncharacterized protein</fullName>
    </submittedName>
</protein>
<evidence type="ECO:0000313" key="1">
    <source>
        <dbReference type="EMBL" id="KAJ9118775.1"/>
    </source>
</evidence>
<keyword evidence="2" id="KW-1185">Reference proteome</keyword>
<organism evidence="1 2">
    <name type="scientific">Naganishia onofrii</name>
    <dbReference type="NCBI Taxonomy" id="1851511"/>
    <lineage>
        <taxon>Eukaryota</taxon>
        <taxon>Fungi</taxon>
        <taxon>Dikarya</taxon>
        <taxon>Basidiomycota</taxon>
        <taxon>Agaricomycotina</taxon>
        <taxon>Tremellomycetes</taxon>
        <taxon>Filobasidiales</taxon>
        <taxon>Filobasidiaceae</taxon>
        <taxon>Naganishia</taxon>
    </lineage>
</organism>